<dbReference type="STRING" id="399550.Smar_0618"/>
<name>A3DM65_STAMF</name>
<sequence length="214" mass="24641">MSRKTIVTGNPGLDRVIGESRSVLFFGEAGSGKTTLLLTIASNICIDKNDPCLYISTEETLHYDRVARSPEKYANVFFTEIYDFDELFDFIVFKLPILKFRRVFIDSINSLYRVIASEEESITRYGLLLGMLWKNTVDRGGFLFASAQVRMGYEDEEYEVVASGMNILDYWFKTIIYLGWEDAKRAARIVKPEEYSGESYYFLISGEGIEWVHD</sequence>
<dbReference type="eggNOG" id="arCOG00417">
    <property type="taxonomic scope" value="Archaea"/>
</dbReference>
<reference evidence="3" key="1">
    <citation type="journal article" date="2009" name="BMC Genomics">
        <title>The complete genome sequence of Staphylothermus marinus reveals differences in sulfur metabolism among heterotrophic Crenarchaeota.</title>
        <authorList>
            <person name="Anderson I.J."/>
            <person name="Dharmarajan L."/>
            <person name="Rodriguez J."/>
            <person name="Hooper S."/>
            <person name="Porat I."/>
            <person name="Ulrich L.E."/>
            <person name="Elkins J.G."/>
            <person name="Mavromatis K."/>
            <person name="Sun H."/>
            <person name="Land M."/>
            <person name="Lapidus A."/>
            <person name="Lucas S."/>
            <person name="Barry K."/>
            <person name="Huber H."/>
            <person name="Zhulin I.B."/>
            <person name="Whitman W.B."/>
            <person name="Mukhopadhyay B."/>
            <person name="Woese C."/>
            <person name="Bristow J."/>
            <person name="Kyrpides N."/>
        </authorList>
    </citation>
    <scope>NUCLEOTIDE SEQUENCE [LARGE SCALE GENOMIC DNA]</scope>
    <source>
        <strain evidence="3">ATCC 43588 / DSM 3639 / JCM 9404 / F1</strain>
    </source>
</reference>
<gene>
    <name evidence="2" type="ordered locus">Smar_0618</name>
</gene>
<proteinExistence type="predicted"/>
<dbReference type="InterPro" id="IPR014774">
    <property type="entry name" value="KaiC-like_dom"/>
</dbReference>
<dbReference type="Proteomes" id="UP000000254">
    <property type="component" value="Chromosome"/>
</dbReference>
<dbReference type="InterPro" id="IPR003593">
    <property type="entry name" value="AAA+_ATPase"/>
</dbReference>
<protein>
    <submittedName>
        <fullName evidence="2">AAA ATPase</fullName>
    </submittedName>
</protein>
<dbReference type="SMART" id="SM00382">
    <property type="entry name" value="AAA"/>
    <property type="match status" value="1"/>
</dbReference>
<feature type="domain" description="AAA+ ATPase" evidence="1">
    <location>
        <begin position="19"/>
        <end position="182"/>
    </location>
</feature>
<dbReference type="Pfam" id="PF06745">
    <property type="entry name" value="ATPase"/>
    <property type="match status" value="1"/>
</dbReference>
<dbReference type="InterPro" id="IPR027417">
    <property type="entry name" value="P-loop_NTPase"/>
</dbReference>
<dbReference type="KEGG" id="smr:Smar_0618"/>
<dbReference type="GeneID" id="4907191"/>
<reference evidence="2 3" key="2">
    <citation type="journal article" date="2009" name="Stand. Genomic Sci.">
        <title>Complete genome sequence of Staphylothermus marinus Stetter and Fiala 1986 type strain F1.</title>
        <authorList>
            <person name="Anderson I.J."/>
            <person name="Sun H."/>
            <person name="Lapidus A."/>
            <person name="Copeland A."/>
            <person name="Glavina Del Rio T."/>
            <person name="Tice H."/>
            <person name="Dalin E."/>
            <person name="Lucas S."/>
            <person name="Barry K."/>
            <person name="Land M."/>
            <person name="Richardson P."/>
            <person name="Huber H."/>
            <person name="Kyrpides N.C."/>
        </authorList>
    </citation>
    <scope>NUCLEOTIDE SEQUENCE [LARGE SCALE GENOMIC DNA]</scope>
    <source>
        <strain evidence="3">ATCC 43588 / DSM 3639 / JCM 9404 / F1</strain>
    </source>
</reference>
<dbReference type="RefSeq" id="WP_011838916.1">
    <property type="nucleotide sequence ID" value="NC_009033.1"/>
</dbReference>
<dbReference type="SUPFAM" id="SSF52540">
    <property type="entry name" value="P-loop containing nucleoside triphosphate hydrolases"/>
    <property type="match status" value="1"/>
</dbReference>
<organism evidence="2 3">
    <name type="scientific">Staphylothermus marinus (strain ATCC 43588 / DSM 3639 / JCM 9404 / F1)</name>
    <dbReference type="NCBI Taxonomy" id="399550"/>
    <lineage>
        <taxon>Archaea</taxon>
        <taxon>Thermoproteota</taxon>
        <taxon>Thermoprotei</taxon>
        <taxon>Desulfurococcales</taxon>
        <taxon>Desulfurococcaceae</taxon>
        <taxon>Staphylothermus</taxon>
    </lineage>
</organism>
<dbReference type="AlphaFoldDB" id="A3DM65"/>
<evidence type="ECO:0000313" key="3">
    <source>
        <dbReference type="Proteomes" id="UP000000254"/>
    </source>
</evidence>
<evidence type="ECO:0000313" key="2">
    <source>
        <dbReference type="EMBL" id="ABN69725.1"/>
    </source>
</evidence>
<dbReference type="EMBL" id="CP000575">
    <property type="protein sequence ID" value="ABN69725.1"/>
    <property type="molecule type" value="Genomic_DNA"/>
</dbReference>
<dbReference type="HOGENOM" id="CLU_1329413_0_0_2"/>
<accession>A3DM65</accession>
<dbReference type="Gene3D" id="3.40.50.300">
    <property type="entry name" value="P-loop containing nucleotide triphosphate hydrolases"/>
    <property type="match status" value="1"/>
</dbReference>
<evidence type="ECO:0000259" key="1">
    <source>
        <dbReference type="SMART" id="SM00382"/>
    </source>
</evidence>
<keyword evidence="3" id="KW-1185">Reference proteome</keyword>